<dbReference type="InterPro" id="IPR029057">
    <property type="entry name" value="PRTase-like"/>
</dbReference>
<proteinExistence type="predicted"/>
<dbReference type="SUPFAM" id="SSF53271">
    <property type="entry name" value="PRTase-like"/>
    <property type="match status" value="1"/>
</dbReference>
<dbReference type="AlphaFoldDB" id="I0ERN7"/>
<dbReference type="PATRIC" id="fig|1163745.3.peg.630"/>
<evidence type="ECO:0000313" key="2">
    <source>
        <dbReference type="Proteomes" id="UP000005013"/>
    </source>
</evidence>
<dbReference type="KEGG" id="hcm:HCD_02950"/>
<dbReference type="HOGENOM" id="CLU_083583_1_0_7"/>
<dbReference type="GO" id="GO:0016757">
    <property type="term" value="F:glycosyltransferase activity"/>
    <property type="evidence" value="ECO:0007669"/>
    <property type="project" value="UniProtKB-KW"/>
</dbReference>
<organism evidence="1 2">
    <name type="scientific">Helicobacter cetorum (strain ATCC BAA-540 / CCUG 52418 / MIT 99-5656)</name>
    <dbReference type="NCBI Taxonomy" id="1163745"/>
    <lineage>
        <taxon>Bacteria</taxon>
        <taxon>Pseudomonadati</taxon>
        <taxon>Campylobacterota</taxon>
        <taxon>Epsilonproteobacteria</taxon>
        <taxon>Campylobacterales</taxon>
        <taxon>Helicobacteraceae</taxon>
        <taxon>Helicobacter</taxon>
    </lineage>
</organism>
<dbReference type="eggNOG" id="COG1926">
    <property type="taxonomic scope" value="Bacteria"/>
</dbReference>
<dbReference type="Gene3D" id="3.40.50.2020">
    <property type="match status" value="1"/>
</dbReference>
<sequence length="234" mass="26667">MNTDFSYITDIESMHFTNEEDALNKLINEIHTRHIDLKDSVMLALSFNALYLVNALAQKFGATYDILFSEPILAPLNPKCEIALVSESMDIVMNENLINSFDITLDYVYGEAKRVYEEDILSHIYQYRKGNAIKSLRDKNIFIIDRGIETGFRAGLAVQTCLKKECQDIYILTPIVAQNVAQGLEGLCDGVISVYRPECFVSIEHHYKELKQLGNEEIEKYLGVKSTPNLKKEN</sequence>
<protein>
    <submittedName>
        <fullName evidence="1">Phosphoribosyltransferase</fullName>
    </submittedName>
</protein>
<dbReference type="Gene3D" id="3.30.1310.20">
    <property type="entry name" value="PRTase-like"/>
    <property type="match status" value="1"/>
</dbReference>
<dbReference type="EMBL" id="CP003481">
    <property type="protein sequence ID" value="AFI05606.1"/>
    <property type="molecule type" value="Genomic_DNA"/>
</dbReference>
<keyword evidence="1" id="KW-0808">Transferase</keyword>
<dbReference type="Proteomes" id="UP000005013">
    <property type="component" value="Chromosome"/>
</dbReference>
<reference evidence="1 2" key="1">
    <citation type="journal article" date="2013" name="PLoS ONE">
        <title>Sequence Divergence and Conservation in Genomes ofHelicobacter cetorum Strains from a Dolphin and a Whale.</title>
        <authorList>
            <person name="Kersulyte D."/>
            <person name="Rossi M."/>
            <person name="Berg D.E."/>
        </authorList>
    </citation>
    <scope>NUCLEOTIDE SEQUENCE [LARGE SCALE GENOMIC DNA]</scope>
    <source>
        <strain evidence="1 2">MIT 99-5656</strain>
    </source>
</reference>
<accession>I0ERN7</accession>
<keyword evidence="2" id="KW-1185">Reference proteome</keyword>
<dbReference type="RefSeq" id="WP_014659119.1">
    <property type="nucleotide sequence ID" value="NC_017735.1"/>
</dbReference>
<keyword evidence="1" id="KW-0328">Glycosyltransferase</keyword>
<dbReference type="STRING" id="1163745.HCD_02950"/>
<evidence type="ECO:0000313" key="1">
    <source>
        <dbReference type="EMBL" id="AFI05606.1"/>
    </source>
</evidence>
<name>I0ERN7_HELCM</name>
<gene>
    <name evidence="1" type="ordered locus">HCD_02950</name>
</gene>